<evidence type="ECO:0000259" key="10">
    <source>
        <dbReference type="Pfam" id="PF18101"/>
    </source>
</evidence>
<evidence type="ECO:0000256" key="7">
    <source>
        <dbReference type="ARBA" id="ARBA00023054"/>
    </source>
</evidence>
<dbReference type="GO" id="GO:0000289">
    <property type="term" value="P:nuclear-transcribed mRNA poly(A) tail shortening"/>
    <property type="evidence" value="ECO:0007669"/>
    <property type="project" value="UniProtKB-UniRule"/>
</dbReference>
<proteinExistence type="inferred from homology"/>
<dbReference type="InParanoid" id="W3XHA6"/>
<keyword evidence="6 8" id="KW-0067">ATP-binding</keyword>
<dbReference type="GO" id="GO:0008143">
    <property type="term" value="F:poly(A) binding"/>
    <property type="evidence" value="ECO:0007669"/>
    <property type="project" value="TreeGrafter"/>
</dbReference>
<comment type="subunit">
    <text evidence="8">Homodimer. Forms a heterotrimer with a catalytic subunit PAN2 to form the poly(A)-nuclease (PAN) deadenylation complex. Interacts (via PAM-2 motif) with poly(A)-binding protein PAB1 (via PABC domain), conferring substrate specificity of the enzyme complex.</text>
</comment>
<accession>W3XHA6</accession>
<dbReference type="RefSeq" id="XP_007829599.1">
    <property type="nucleotide sequence ID" value="XM_007831408.1"/>
</dbReference>
<dbReference type="GO" id="GO:0005524">
    <property type="term" value="F:ATP binding"/>
    <property type="evidence" value="ECO:0007669"/>
    <property type="project" value="UniProtKB-UniRule"/>
</dbReference>
<dbReference type="HAMAP" id="MF_03181">
    <property type="entry name" value="PAN3"/>
    <property type="match status" value="1"/>
</dbReference>
<dbReference type="OMA" id="INCCSVF"/>
<dbReference type="FunFam" id="1.10.287.3700:FF:000001">
    <property type="entry name" value="PAN2-PAN3 deadenylation complex subunit PAN3"/>
    <property type="match status" value="1"/>
</dbReference>
<evidence type="ECO:0000256" key="1">
    <source>
        <dbReference type="ARBA" id="ARBA00004496"/>
    </source>
</evidence>
<keyword evidence="3 8" id="KW-0507">mRNA processing</keyword>
<comment type="domain">
    <text evidence="8">Contains a pseudokinase domain. The protein kinase domain is predicted to be catalytically inactive because some of the residues important for catalytic activity are substituted and it lacks the equivalent of the binding site for a peptide substrate. However, it has retained an ATP-binding site and ATP-binding is required for mRNA degradation, stimulating the activity of the PAN2 nuclease in vitro. The nucleotide-binding site is juxtaposed to the RNase active site of PAN2 in the complex and may actually bind nucleosides of a poly(A) RNA rather than ATP, feeding the poly(A)-tail to the active site of the deadenylase and thus increasing the efficiency with which this distributive enzyme degrades oligo(A) RNAs.</text>
</comment>
<dbReference type="InterPro" id="IPR030844">
    <property type="entry name" value="PAN3"/>
</dbReference>
<dbReference type="PANTHER" id="PTHR12272">
    <property type="entry name" value="DEADENYLATION COMPLEX SUBUNIT PAN3"/>
    <property type="match status" value="1"/>
</dbReference>
<dbReference type="AlphaFoldDB" id="W3XHA6"/>
<keyword evidence="5" id="KW-0862">Zinc</keyword>
<dbReference type="OrthoDB" id="204958at2759"/>
<comment type="similarity">
    <text evidence="8">Belongs to the protein kinase superfamily. PAN3 family.</text>
</comment>
<keyword evidence="2 8" id="KW-0963">Cytoplasm</keyword>
<dbReference type="InterPro" id="IPR041332">
    <property type="entry name" value="Pan3_CK"/>
</dbReference>
<feature type="region of interest" description="Knob domain" evidence="8">
    <location>
        <begin position="686"/>
        <end position="790"/>
    </location>
</feature>
<reference evidence="12" key="1">
    <citation type="journal article" date="2015" name="BMC Genomics">
        <title>Genomic and transcriptomic analysis of the endophytic fungus Pestalotiopsis fici reveals its lifestyle and high potential for synthesis of natural products.</title>
        <authorList>
            <person name="Wang X."/>
            <person name="Zhang X."/>
            <person name="Liu L."/>
            <person name="Xiang M."/>
            <person name="Wang W."/>
            <person name="Sun X."/>
            <person name="Che Y."/>
            <person name="Guo L."/>
            <person name="Liu G."/>
            <person name="Guo L."/>
            <person name="Wang C."/>
            <person name="Yin W.B."/>
            <person name="Stadler M."/>
            <person name="Zhang X."/>
            <person name="Liu X."/>
        </authorList>
    </citation>
    <scope>NUCLEOTIDE SEQUENCE [LARGE SCALE GENOMIC DNA]</scope>
    <source>
        <strain evidence="12">W106-1 / CGMCC3.15140</strain>
    </source>
</reference>
<dbReference type="FunCoup" id="W3XHA6">
    <property type="interactions" value="629"/>
</dbReference>
<keyword evidence="5" id="KW-0479">Metal-binding</keyword>
<evidence type="ECO:0000256" key="9">
    <source>
        <dbReference type="SAM" id="MobiDB-lite"/>
    </source>
</evidence>
<evidence type="ECO:0000256" key="4">
    <source>
        <dbReference type="ARBA" id="ARBA00022741"/>
    </source>
</evidence>
<gene>
    <name evidence="8" type="primary">PAN3</name>
    <name evidence="11" type="ORF">PFICI_02827</name>
</gene>
<comment type="subcellular location">
    <subcellularLocation>
        <location evidence="1 8">Cytoplasm</location>
    </subcellularLocation>
</comment>
<dbReference type="Gene3D" id="1.20.5.5160">
    <property type="match status" value="1"/>
</dbReference>
<evidence type="ECO:0000313" key="11">
    <source>
        <dbReference type="EMBL" id="ETS84802.1"/>
    </source>
</evidence>
<sequence>MDSRKTPGLLPTATALRRQLVDDDTDDGDSHDQSSSQELPASTSAVEANHSLELTRDDTSPDHFNTESYEDFPSLSTSAQIAALPKRQQLNKGKGKAMLSPVNLEIDTGGFIVEAPRVPQSPPAMAEARLARFNFGNAAFEATPVPLASSSSSSSSALSTPASFNQPSTSEAEISRLRRAPTAFKPQHARCDETCPFANLFDSAKKQLNVDSPSFTPAQLLGGTKKSTFSSQTANATPFTPKGAANTTAQAMHQDGDTGFMNPAAVREFTPQTQNYDLNTSSTSNGINADSNTGLYEAFSMVGMNQALSTQFNPYAEDHNPLAAAAGASYYPNPGLYTAPVQPLQYHLYAPVGPARSDLAAYQRQAHDFFISNEFREDLQKKSAATRQVMQSSQLPEVQPYHSLVPLEGPKSGQSSLFGNVVCWVYKATSKKNGHVYCLRRLQGARVSGKESTNTPLSKWKRISSGGIVTPVEVFTSRDFGDTSLIFIHNYHPCSKTLAEQHFTGGRFKPSIAESSLWSYISQICNALKTIHNGELAARCIHPTKIILTEKNRIRLSACMILDVLEYDNPRPLAELQHEDLVDLGKLILSLCLNQNQIHNVQASWQSFQQTNYSAELKELVFWLISPPSAEAPEQKHIGFLLQSIAHHLFDSFDASLHAYDEITSEIHKELENGRIARLLMKLGTINERPEFDNDPNWAENGERYTLKLFRDYVFHQVDANNNPVLNLGHMLSCLNKLDAGIDEKVFMTSRDHQTSFVVTYKELKKQVTNAFQELQKAGQPKTAAPRGVF</sequence>
<comment type="domain">
    <text evidence="8">The N-terminal zinc finger binds to poly(A) RNA.</text>
</comment>
<keyword evidence="12" id="KW-1185">Reference proteome</keyword>
<comment type="domain">
    <text evidence="8">The pseudokinase domain, the coiled-coil (CC), and C-terminal knob domain (CK) form a structural unit (PKC) that forms an extensive high-affinity interaction surface for PAN2.</text>
</comment>
<evidence type="ECO:0000256" key="8">
    <source>
        <dbReference type="HAMAP-Rule" id="MF_03181"/>
    </source>
</evidence>
<evidence type="ECO:0000313" key="12">
    <source>
        <dbReference type="Proteomes" id="UP000030651"/>
    </source>
</evidence>
<dbReference type="GO" id="GO:0031251">
    <property type="term" value="C:PAN complex"/>
    <property type="evidence" value="ECO:0007669"/>
    <property type="project" value="UniProtKB-UniRule"/>
</dbReference>
<dbReference type="GO" id="GO:0000932">
    <property type="term" value="C:P-body"/>
    <property type="evidence" value="ECO:0007669"/>
    <property type="project" value="TreeGrafter"/>
</dbReference>
<name>W3XHA6_PESFW</name>
<dbReference type="STRING" id="1229662.W3XHA6"/>
<dbReference type="Gene3D" id="1.10.510.10">
    <property type="entry name" value="Transferase(Phosphotransferase) domain 1"/>
    <property type="match status" value="1"/>
</dbReference>
<feature type="coiled-coil region" evidence="8">
    <location>
        <begin position="647"/>
        <end position="685"/>
    </location>
</feature>
<dbReference type="PANTHER" id="PTHR12272:SF11">
    <property type="entry name" value="PAN2-PAN3 DEADENYLATION COMPLEX SUBUNIT PAN3"/>
    <property type="match status" value="1"/>
</dbReference>
<organism evidence="11 12">
    <name type="scientific">Pestalotiopsis fici (strain W106-1 / CGMCC3.15140)</name>
    <dbReference type="NCBI Taxonomy" id="1229662"/>
    <lineage>
        <taxon>Eukaryota</taxon>
        <taxon>Fungi</taxon>
        <taxon>Dikarya</taxon>
        <taxon>Ascomycota</taxon>
        <taxon>Pezizomycotina</taxon>
        <taxon>Sordariomycetes</taxon>
        <taxon>Xylariomycetidae</taxon>
        <taxon>Amphisphaeriales</taxon>
        <taxon>Sporocadaceae</taxon>
        <taxon>Pestalotiopsis</taxon>
    </lineage>
</organism>
<feature type="compositionally biased region" description="Low complexity" evidence="9">
    <location>
        <begin position="146"/>
        <end position="163"/>
    </location>
</feature>
<feature type="domain" description="Pan3 C-terminal knob" evidence="10">
    <location>
        <begin position="641"/>
        <end position="775"/>
    </location>
</feature>
<dbReference type="Proteomes" id="UP000030651">
    <property type="component" value="Unassembled WGS sequence"/>
</dbReference>
<keyword evidence="7 8" id="KW-0175">Coiled coil</keyword>
<evidence type="ECO:0000256" key="6">
    <source>
        <dbReference type="ARBA" id="ARBA00022840"/>
    </source>
</evidence>
<evidence type="ECO:0000256" key="3">
    <source>
        <dbReference type="ARBA" id="ARBA00022664"/>
    </source>
</evidence>
<dbReference type="SUPFAM" id="SSF56112">
    <property type="entry name" value="Protein kinase-like (PK-like)"/>
    <property type="match status" value="1"/>
</dbReference>
<keyword evidence="4 8" id="KW-0547">Nucleotide-binding</keyword>
<dbReference type="Gene3D" id="1.10.287.3700">
    <property type="match status" value="1"/>
</dbReference>
<comment type="function">
    <text evidence="8">Regulatory subunit of the poly(A)-nuclease (PAN) deadenylation complex, one of two cytoplasmic mRNA deadenylases involved in mRNA turnover. PAN specifically shortens poly(A) tails of RNA and the activity is stimulated by poly(A)-binding protein PAB1. PAN deadenylation is followed by rapid degradation of the shortened mRNA tails by the CCR4-NOT complex. Deadenylated mRNAs are then degraded by two alternative mechanisms, namely exosome-mediated 3'-5' exonucleolytic degradation, or deadenlyation-dependent mRNA decaping and subsequent 5'-3' exonucleolytic degradation by XRN1. May also be involved in post-transcriptional maturation of mRNA poly(A) tails. PAN3 acts as a positive regulator for PAN activity, recruiting the catalytic subunit PAN2 to mRNA via its interaction with RNA and with PAB1.</text>
</comment>
<evidence type="ECO:0000256" key="5">
    <source>
        <dbReference type="ARBA" id="ARBA00022771"/>
    </source>
</evidence>
<keyword evidence="5" id="KW-0863">Zinc-finger</keyword>
<dbReference type="GO" id="GO:0008270">
    <property type="term" value="F:zinc ion binding"/>
    <property type="evidence" value="ECO:0007669"/>
    <property type="project" value="UniProtKB-KW"/>
</dbReference>
<dbReference type="HOGENOM" id="CLU_016423_2_0_1"/>
<feature type="compositionally biased region" description="Polar residues" evidence="9">
    <location>
        <begin position="37"/>
        <end position="46"/>
    </location>
</feature>
<evidence type="ECO:0000256" key="2">
    <source>
        <dbReference type="ARBA" id="ARBA00022490"/>
    </source>
</evidence>
<dbReference type="KEGG" id="pfy:PFICI_02827"/>
<feature type="binding site" evidence="8">
    <location>
        <position position="440"/>
    </location>
    <ligand>
        <name>ATP</name>
        <dbReference type="ChEBI" id="CHEBI:30616"/>
    </ligand>
</feature>
<feature type="compositionally biased region" description="Basic and acidic residues" evidence="9">
    <location>
        <begin position="53"/>
        <end position="65"/>
    </location>
</feature>
<protein>
    <recommendedName>
        <fullName evidence="8">PAN2-PAN3 deadenylation complex subunit PAN3</fullName>
    </recommendedName>
    <alternativeName>
        <fullName evidence="8">PAB1P-dependent poly(A)-specific ribonuclease</fullName>
    </alternativeName>
    <alternativeName>
        <fullName evidence="8">Poly(A)-nuclease deadenylation complex subunit 3</fullName>
        <shortName evidence="8">PAN deadenylation complex subunit 3</shortName>
    </alternativeName>
</protein>
<dbReference type="GO" id="GO:0006397">
    <property type="term" value="P:mRNA processing"/>
    <property type="evidence" value="ECO:0007669"/>
    <property type="project" value="UniProtKB-KW"/>
</dbReference>
<dbReference type="InterPro" id="IPR011009">
    <property type="entry name" value="Kinase-like_dom_sf"/>
</dbReference>
<dbReference type="EMBL" id="KI912110">
    <property type="protein sequence ID" value="ETS84802.1"/>
    <property type="molecule type" value="Genomic_DNA"/>
</dbReference>
<dbReference type="GeneID" id="19267840"/>
<dbReference type="Pfam" id="PF18101">
    <property type="entry name" value="Pan3_CK"/>
    <property type="match status" value="1"/>
</dbReference>
<feature type="region of interest" description="Disordered" evidence="9">
    <location>
        <begin position="146"/>
        <end position="173"/>
    </location>
</feature>
<dbReference type="eggNOG" id="KOG3741">
    <property type="taxonomic scope" value="Eukaryota"/>
</dbReference>
<comment type="caution">
    <text evidence="8">Lacks conserved residue(s) required for the propagation of feature annotation.</text>
</comment>
<feature type="region of interest" description="Disordered" evidence="9">
    <location>
        <begin position="1"/>
        <end position="72"/>
    </location>
</feature>
<feature type="binding site" evidence="8">
    <location>
        <begin position="544"/>
        <end position="545"/>
    </location>
    <ligand>
        <name>ATP</name>
        <dbReference type="ChEBI" id="CHEBI:30616"/>
    </ligand>
</feature>